<organism evidence="2 3">
    <name type="scientific">Eumeta variegata</name>
    <name type="common">Bagworm moth</name>
    <name type="synonym">Eumeta japonica</name>
    <dbReference type="NCBI Taxonomy" id="151549"/>
    <lineage>
        <taxon>Eukaryota</taxon>
        <taxon>Metazoa</taxon>
        <taxon>Ecdysozoa</taxon>
        <taxon>Arthropoda</taxon>
        <taxon>Hexapoda</taxon>
        <taxon>Insecta</taxon>
        <taxon>Pterygota</taxon>
        <taxon>Neoptera</taxon>
        <taxon>Endopterygota</taxon>
        <taxon>Lepidoptera</taxon>
        <taxon>Glossata</taxon>
        <taxon>Ditrysia</taxon>
        <taxon>Tineoidea</taxon>
        <taxon>Psychidae</taxon>
        <taxon>Oiketicinae</taxon>
        <taxon>Eumeta</taxon>
    </lineage>
</organism>
<accession>A0A4C1ZQ46</accession>
<feature type="region of interest" description="Disordered" evidence="1">
    <location>
        <begin position="22"/>
        <end position="96"/>
    </location>
</feature>
<comment type="caution">
    <text evidence="2">The sequence shown here is derived from an EMBL/GenBank/DDBJ whole genome shotgun (WGS) entry which is preliminary data.</text>
</comment>
<reference evidence="2 3" key="1">
    <citation type="journal article" date="2019" name="Commun. Biol.">
        <title>The bagworm genome reveals a unique fibroin gene that provides high tensile strength.</title>
        <authorList>
            <person name="Kono N."/>
            <person name="Nakamura H."/>
            <person name="Ohtoshi R."/>
            <person name="Tomita M."/>
            <person name="Numata K."/>
            <person name="Arakawa K."/>
        </authorList>
    </citation>
    <scope>NUCLEOTIDE SEQUENCE [LARGE SCALE GENOMIC DNA]</scope>
</reference>
<dbReference type="Proteomes" id="UP000299102">
    <property type="component" value="Unassembled WGS sequence"/>
</dbReference>
<keyword evidence="3" id="KW-1185">Reference proteome</keyword>
<protein>
    <submittedName>
        <fullName evidence="2">Uncharacterized protein</fullName>
    </submittedName>
</protein>
<feature type="compositionally biased region" description="Basic residues" evidence="1">
    <location>
        <begin position="23"/>
        <end position="36"/>
    </location>
</feature>
<sequence>MDSKRTIRSWYLTKTRSFSSTLRHARADRRTQRSRARNCAENGHHRLDVVTNDEAPAVAVAGSGAWERGEWAPSAPVRPSGADSFPRVGGGCGGGN</sequence>
<evidence type="ECO:0000256" key="1">
    <source>
        <dbReference type="SAM" id="MobiDB-lite"/>
    </source>
</evidence>
<evidence type="ECO:0000313" key="3">
    <source>
        <dbReference type="Proteomes" id="UP000299102"/>
    </source>
</evidence>
<proteinExistence type="predicted"/>
<dbReference type="EMBL" id="BGZK01002049">
    <property type="protein sequence ID" value="GBP90020.1"/>
    <property type="molecule type" value="Genomic_DNA"/>
</dbReference>
<evidence type="ECO:0000313" key="2">
    <source>
        <dbReference type="EMBL" id="GBP90020.1"/>
    </source>
</evidence>
<gene>
    <name evidence="2" type="ORF">EVAR_38926_1</name>
</gene>
<dbReference type="AlphaFoldDB" id="A0A4C1ZQ46"/>
<name>A0A4C1ZQ46_EUMVA</name>